<dbReference type="Proteomes" id="UP000245998">
    <property type="component" value="Unassembled WGS sequence"/>
</dbReference>
<evidence type="ECO:0000313" key="3">
    <source>
        <dbReference type="Proteomes" id="UP000245998"/>
    </source>
</evidence>
<proteinExistence type="predicted"/>
<dbReference type="PANTHER" id="PTHR40042:SF1">
    <property type="entry name" value="DUF1405 DOMAIN-CONTAINING PROTEIN"/>
    <property type="match status" value="1"/>
</dbReference>
<reference evidence="2 3" key="1">
    <citation type="submission" date="2018-04" db="EMBL/GenBank/DDBJ databases">
        <title>Camelliibacillus theae gen. nov., sp. nov., isolated from Pu'er tea.</title>
        <authorList>
            <person name="Niu L."/>
        </authorList>
    </citation>
    <scope>NUCLEOTIDE SEQUENCE [LARGE SCALE GENOMIC DNA]</scope>
    <source>
        <strain evidence="2 3">T8</strain>
    </source>
</reference>
<sequence>MWIFYILKQRSILWVLLLINILGTIYGYYWYRYQLDDTPWYFLPFVPDSPTASLFFVFVLIGFLLGRNFPLIEALAAITLFKYGIWAVGMNIGGIVATGQITIENWMLIFSHLGMAIQGLLYAPFYRITFIHFFIATLWTFHNDVIDYVFLMFPRYPSLDEYMPFIGYLTFWLSVLTCYLVYHVAVKKERLILDL</sequence>
<feature type="transmembrane region" description="Helical" evidence="1">
    <location>
        <begin position="83"/>
        <end position="103"/>
    </location>
</feature>
<dbReference type="PANTHER" id="PTHR40042">
    <property type="entry name" value="HYPOTHETICAL MEMBRANE SPANNING PROTEIN"/>
    <property type="match status" value="1"/>
</dbReference>
<gene>
    <name evidence="2" type="ORF">DCC39_05995</name>
</gene>
<dbReference type="InterPro" id="IPR009845">
    <property type="entry name" value="DUF1405"/>
</dbReference>
<dbReference type="OrthoDB" id="152213at2"/>
<dbReference type="Pfam" id="PF07187">
    <property type="entry name" value="DUF1405"/>
    <property type="match status" value="1"/>
</dbReference>
<evidence type="ECO:0000256" key="1">
    <source>
        <dbReference type="SAM" id="Phobius"/>
    </source>
</evidence>
<evidence type="ECO:0000313" key="2">
    <source>
        <dbReference type="EMBL" id="PWA12352.1"/>
    </source>
</evidence>
<feature type="transmembrane region" description="Helical" evidence="1">
    <location>
        <begin position="51"/>
        <end position="71"/>
    </location>
</feature>
<protein>
    <submittedName>
        <fullName evidence="2">DUF1405 domain-containing protein</fullName>
    </submittedName>
</protein>
<feature type="transmembrane region" description="Helical" evidence="1">
    <location>
        <begin position="165"/>
        <end position="185"/>
    </location>
</feature>
<keyword evidence="1" id="KW-0472">Membrane</keyword>
<feature type="transmembrane region" description="Helical" evidence="1">
    <location>
        <begin position="133"/>
        <end position="153"/>
    </location>
</feature>
<keyword evidence="1" id="KW-0812">Transmembrane</keyword>
<keyword evidence="3" id="KW-1185">Reference proteome</keyword>
<feature type="transmembrane region" description="Helical" evidence="1">
    <location>
        <begin position="12"/>
        <end position="31"/>
    </location>
</feature>
<keyword evidence="1" id="KW-1133">Transmembrane helix</keyword>
<dbReference type="EMBL" id="QCZG01000009">
    <property type="protein sequence ID" value="PWA12352.1"/>
    <property type="molecule type" value="Genomic_DNA"/>
</dbReference>
<dbReference type="AlphaFoldDB" id="A0A2U1K4M8"/>
<comment type="caution">
    <text evidence="2">The sequence shown here is derived from an EMBL/GenBank/DDBJ whole genome shotgun (WGS) entry which is preliminary data.</text>
</comment>
<dbReference type="RefSeq" id="WP_116553986.1">
    <property type="nucleotide sequence ID" value="NZ_QCZG01000009.1"/>
</dbReference>
<organism evidence="2 3">
    <name type="scientific">Pueribacillus theae</name>
    <dbReference type="NCBI Taxonomy" id="2171751"/>
    <lineage>
        <taxon>Bacteria</taxon>
        <taxon>Bacillati</taxon>
        <taxon>Bacillota</taxon>
        <taxon>Bacilli</taxon>
        <taxon>Bacillales</taxon>
        <taxon>Bacillaceae</taxon>
        <taxon>Pueribacillus</taxon>
    </lineage>
</organism>
<accession>A0A2U1K4M8</accession>
<name>A0A2U1K4M8_9BACI</name>
<feature type="transmembrane region" description="Helical" evidence="1">
    <location>
        <begin position="109"/>
        <end position="126"/>
    </location>
</feature>